<accession>A0A815KF30</accession>
<keyword evidence="5" id="KW-1185">Reference proteome</keyword>
<keyword evidence="2" id="KW-1133">Transmembrane helix</keyword>
<dbReference type="AlphaFoldDB" id="A0A815KF30"/>
<dbReference type="EMBL" id="CAJOBC010082465">
    <property type="protein sequence ID" value="CAF4286771.1"/>
    <property type="molecule type" value="Genomic_DNA"/>
</dbReference>
<dbReference type="InterPro" id="IPR016187">
    <property type="entry name" value="CTDL_fold"/>
</dbReference>
<protein>
    <submittedName>
        <fullName evidence="3">Uncharacterized protein</fullName>
    </submittedName>
</protein>
<feature type="transmembrane region" description="Helical" evidence="2">
    <location>
        <begin position="252"/>
        <end position="276"/>
    </location>
</feature>
<dbReference type="SUPFAM" id="SSF56436">
    <property type="entry name" value="C-type lectin-like"/>
    <property type="match status" value="1"/>
</dbReference>
<sequence length="378" mass="42944">MSQNFRIKAKRMKNTLLPVSCMGNNEQQLSVADDFTCPSEFVLFNGMCYFVHTSFVDNIQDGEHICHTQYSNSNLVKFDSHEWGNVNATQFLGRSLDDTLLEFFYYQLEKTLTLESTNNNNNNNNNNTNKKHWLRLLIGDKMQTNECVLRYFNRSFGAFTFFRSCNESGYPVCQSKTIRREIPKPILVSETINNISQTKNDSQVDFNTEPFITTSATETILPVSSNYTDLIISSNETILSQLKSPHSSPLRLITITGALLALIIFIVGSIFLGRYLRRSRGSYSTRSSIVGLSRRTKHSSTTRPSSDIPNTPAVLYARLQSSPPPTDTDMSVPFDNKLLIDGRVELLPISTNQTRNIQNSKIEEEEPLYATLKEHDEK</sequence>
<feature type="region of interest" description="Disordered" evidence="1">
    <location>
        <begin position="287"/>
        <end position="311"/>
    </location>
</feature>
<dbReference type="Proteomes" id="UP000663829">
    <property type="component" value="Unassembled WGS sequence"/>
</dbReference>
<evidence type="ECO:0000313" key="4">
    <source>
        <dbReference type="EMBL" id="CAF4286771.1"/>
    </source>
</evidence>
<keyword evidence="2" id="KW-0812">Transmembrane</keyword>
<name>A0A815KF30_9BILA</name>
<evidence type="ECO:0000313" key="3">
    <source>
        <dbReference type="EMBL" id="CAF1392336.1"/>
    </source>
</evidence>
<organism evidence="3 5">
    <name type="scientific">Didymodactylos carnosus</name>
    <dbReference type="NCBI Taxonomy" id="1234261"/>
    <lineage>
        <taxon>Eukaryota</taxon>
        <taxon>Metazoa</taxon>
        <taxon>Spiralia</taxon>
        <taxon>Gnathifera</taxon>
        <taxon>Rotifera</taxon>
        <taxon>Eurotatoria</taxon>
        <taxon>Bdelloidea</taxon>
        <taxon>Philodinida</taxon>
        <taxon>Philodinidae</taxon>
        <taxon>Didymodactylos</taxon>
    </lineage>
</organism>
<evidence type="ECO:0000256" key="2">
    <source>
        <dbReference type="SAM" id="Phobius"/>
    </source>
</evidence>
<gene>
    <name evidence="3" type="ORF">GPM918_LOCUS32858</name>
    <name evidence="4" type="ORF">SRO942_LOCUS33530</name>
</gene>
<dbReference type="Proteomes" id="UP000681722">
    <property type="component" value="Unassembled WGS sequence"/>
</dbReference>
<reference evidence="3" key="1">
    <citation type="submission" date="2021-02" db="EMBL/GenBank/DDBJ databases">
        <authorList>
            <person name="Nowell W R."/>
        </authorList>
    </citation>
    <scope>NUCLEOTIDE SEQUENCE</scope>
</reference>
<dbReference type="EMBL" id="CAJNOQ010017058">
    <property type="protein sequence ID" value="CAF1392336.1"/>
    <property type="molecule type" value="Genomic_DNA"/>
</dbReference>
<keyword evidence="2" id="KW-0472">Membrane</keyword>
<proteinExistence type="predicted"/>
<dbReference type="OrthoDB" id="10000477at2759"/>
<comment type="caution">
    <text evidence="3">The sequence shown here is derived from an EMBL/GenBank/DDBJ whole genome shotgun (WGS) entry which is preliminary data.</text>
</comment>
<evidence type="ECO:0000313" key="5">
    <source>
        <dbReference type="Proteomes" id="UP000663829"/>
    </source>
</evidence>
<evidence type="ECO:0000256" key="1">
    <source>
        <dbReference type="SAM" id="MobiDB-lite"/>
    </source>
</evidence>